<dbReference type="OrthoDB" id="3256901at2759"/>
<dbReference type="RefSeq" id="XP_043033964.1">
    <property type="nucleotide sequence ID" value="XM_043181515.1"/>
</dbReference>
<dbReference type="EMBL" id="MU250571">
    <property type="protein sequence ID" value="KAG7440464.1"/>
    <property type="molecule type" value="Genomic_DNA"/>
</dbReference>
<proteinExistence type="predicted"/>
<accession>A0A9P8AM82</accession>
<protein>
    <submittedName>
        <fullName evidence="1">Uncharacterized protein</fullName>
    </submittedName>
</protein>
<sequence length="376" mass="42962">MNCWRRWKKLVSIPQYSVGICFDGVAEQKIKIMRSQLHNNRNAAFFLTVLEKKESMRRKRIAEITALLRRLKEVLEQRQFSQLSVPPVPPEVHVNQTPTRRMTHSRDAITNIEAYYVALSRVALSVGFRKNEDYLPRLKIVMQRHLSSRDAQIDATIANVVQWARKCSHEKAKYRTILQNIDVVSDVDLDRMESYVQNCEGMLQGLCQHSSSLLFAVNPHIKYMDAFQNSAIHVLRESLGDKAYPKGYLDDQRRSLVEQVPSDSVTDRDKSLAQNAKQILKASQAVNVPKLLQDLESLILSIDKRKRISALIRSLPESTESHEEQLSQHRTDSQKIEDGAAKFLQRKLDKASMGAGLVKDIEALLDEAKFIIGQST</sequence>
<dbReference type="AlphaFoldDB" id="A0A9P8AM82"/>
<reference evidence="1" key="1">
    <citation type="submission" date="2020-11" db="EMBL/GenBank/DDBJ databases">
        <title>Adaptations for nitrogen fixation in a non-lichenized fungal sporocarp promotes dispersal by wood-feeding termites.</title>
        <authorList>
            <consortium name="DOE Joint Genome Institute"/>
            <person name="Koch R.A."/>
            <person name="Yoon G."/>
            <person name="Arayal U."/>
            <person name="Lail K."/>
            <person name="Amirebrahimi M."/>
            <person name="Labutti K."/>
            <person name="Lipzen A."/>
            <person name="Riley R."/>
            <person name="Barry K."/>
            <person name="Henrissat B."/>
            <person name="Grigoriev I.V."/>
            <person name="Herr J.R."/>
            <person name="Aime M.C."/>
        </authorList>
    </citation>
    <scope>NUCLEOTIDE SEQUENCE</scope>
    <source>
        <strain evidence="1">MCA 3950</strain>
    </source>
</reference>
<dbReference type="Proteomes" id="UP000812287">
    <property type="component" value="Unassembled WGS sequence"/>
</dbReference>
<evidence type="ECO:0000313" key="2">
    <source>
        <dbReference type="Proteomes" id="UP000812287"/>
    </source>
</evidence>
<organism evidence="1 2">
    <name type="scientific">Guyanagaster necrorhizus</name>
    <dbReference type="NCBI Taxonomy" id="856835"/>
    <lineage>
        <taxon>Eukaryota</taxon>
        <taxon>Fungi</taxon>
        <taxon>Dikarya</taxon>
        <taxon>Basidiomycota</taxon>
        <taxon>Agaricomycotina</taxon>
        <taxon>Agaricomycetes</taxon>
        <taxon>Agaricomycetidae</taxon>
        <taxon>Agaricales</taxon>
        <taxon>Marasmiineae</taxon>
        <taxon>Physalacriaceae</taxon>
        <taxon>Guyanagaster</taxon>
    </lineage>
</organism>
<evidence type="ECO:0000313" key="1">
    <source>
        <dbReference type="EMBL" id="KAG7440464.1"/>
    </source>
</evidence>
<keyword evidence="2" id="KW-1185">Reference proteome</keyword>
<dbReference type="GeneID" id="66103811"/>
<name>A0A9P8AM82_9AGAR</name>
<comment type="caution">
    <text evidence="1">The sequence shown here is derived from an EMBL/GenBank/DDBJ whole genome shotgun (WGS) entry which is preliminary data.</text>
</comment>
<gene>
    <name evidence="1" type="ORF">BT62DRAFT_584596</name>
</gene>